<evidence type="ECO:0008006" key="5">
    <source>
        <dbReference type="Google" id="ProtNLM"/>
    </source>
</evidence>
<dbReference type="STRING" id="1817813.A2008_07500"/>
<dbReference type="InterPro" id="IPR041255">
    <property type="entry name" value="LpxI_N"/>
</dbReference>
<name>A0A1F7WQY8_9BACT</name>
<evidence type="ECO:0000313" key="3">
    <source>
        <dbReference type="EMBL" id="OGM05172.1"/>
    </source>
</evidence>
<feature type="domain" description="LpxI C-terminal" evidence="1">
    <location>
        <begin position="137"/>
        <end position="264"/>
    </location>
</feature>
<evidence type="ECO:0000313" key="4">
    <source>
        <dbReference type="Proteomes" id="UP000178735"/>
    </source>
</evidence>
<accession>A0A1F7WQY8</accession>
<sequence>MQQRFGLIAGAGRFPLIFAEEARAQGLFLVAIALKGIASNEIDRLASQVHWIEIGEFQKMIDIFKAESVAEVIMAGKIPKTYLFSNITFDERLRNTLKKIANNNDDSILLALVSELNSEGITVRDSTLFLNNLLIGDGVITGGELDENELRDARYGFNIAKQIAGLDIGQTVVVKNRAVLAVEAIEGTDEAIYRGGALGKGGVIVAKVSKPNQDKRFDMPVIGMNTINVMVKAGAITLVVDAGKTIFLDKEKVISHARSSGVKIIAL</sequence>
<comment type="caution">
    <text evidence="3">The sequence shown here is derived from an EMBL/GenBank/DDBJ whole genome shotgun (WGS) entry which is preliminary data.</text>
</comment>
<evidence type="ECO:0000259" key="2">
    <source>
        <dbReference type="Pfam" id="PF17930"/>
    </source>
</evidence>
<feature type="domain" description="LpxI N-terminal" evidence="2">
    <location>
        <begin position="5"/>
        <end position="133"/>
    </location>
</feature>
<dbReference type="AlphaFoldDB" id="A0A1F7WQY8"/>
<dbReference type="Gene3D" id="3.40.140.80">
    <property type="match status" value="1"/>
</dbReference>
<dbReference type="InterPro" id="IPR053174">
    <property type="entry name" value="LpxI"/>
</dbReference>
<dbReference type="InterPro" id="IPR043167">
    <property type="entry name" value="LpxI_C_sf"/>
</dbReference>
<dbReference type="Pfam" id="PF06230">
    <property type="entry name" value="LpxI_C"/>
    <property type="match status" value="1"/>
</dbReference>
<evidence type="ECO:0000259" key="1">
    <source>
        <dbReference type="Pfam" id="PF06230"/>
    </source>
</evidence>
<dbReference type="Gene3D" id="3.40.50.20">
    <property type="match status" value="1"/>
</dbReference>
<protein>
    <recommendedName>
        <fullName evidence="5">UDP-2,3-diacylglucosamine pyrophosphatase</fullName>
    </recommendedName>
</protein>
<organism evidence="3 4">
    <name type="scientific">Candidatus Wallbacteria bacterium GWC2_49_35</name>
    <dbReference type="NCBI Taxonomy" id="1817813"/>
    <lineage>
        <taxon>Bacteria</taxon>
        <taxon>Candidatus Walliibacteriota</taxon>
    </lineage>
</organism>
<reference evidence="3 4" key="1">
    <citation type="journal article" date="2016" name="Nat. Commun.">
        <title>Thousands of microbial genomes shed light on interconnected biogeochemical processes in an aquifer system.</title>
        <authorList>
            <person name="Anantharaman K."/>
            <person name="Brown C.T."/>
            <person name="Hug L.A."/>
            <person name="Sharon I."/>
            <person name="Castelle C.J."/>
            <person name="Probst A.J."/>
            <person name="Thomas B.C."/>
            <person name="Singh A."/>
            <person name="Wilkins M.J."/>
            <person name="Karaoz U."/>
            <person name="Brodie E.L."/>
            <person name="Williams K.H."/>
            <person name="Hubbard S.S."/>
            <person name="Banfield J.F."/>
        </authorList>
    </citation>
    <scope>NUCLEOTIDE SEQUENCE [LARGE SCALE GENOMIC DNA]</scope>
</reference>
<proteinExistence type="predicted"/>
<dbReference type="Proteomes" id="UP000178735">
    <property type="component" value="Unassembled WGS sequence"/>
</dbReference>
<gene>
    <name evidence="3" type="ORF">A2008_07500</name>
</gene>
<dbReference type="Pfam" id="PF17930">
    <property type="entry name" value="LpxI_N"/>
    <property type="match status" value="1"/>
</dbReference>
<dbReference type="EMBL" id="MGFH01000121">
    <property type="protein sequence ID" value="OGM05172.1"/>
    <property type="molecule type" value="Genomic_DNA"/>
</dbReference>
<dbReference type="PANTHER" id="PTHR39962">
    <property type="entry name" value="BLL4848 PROTEIN"/>
    <property type="match status" value="1"/>
</dbReference>
<dbReference type="InterPro" id="IPR010415">
    <property type="entry name" value="LpxI_C"/>
</dbReference>
<dbReference type="PANTHER" id="PTHR39962:SF1">
    <property type="entry name" value="LPXI FAMILY PROTEIN"/>
    <property type="match status" value="1"/>
</dbReference>